<comment type="subcellular location">
    <subcellularLocation>
        <location evidence="1 8">Cell membrane</location>
        <topology evidence="1 8">Multi-pass membrane protein</topology>
    </subcellularLocation>
</comment>
<feature type="transmembrane region" description="Helical" evidence="8">
    <location>
        <begin position="77"/>
        <end position="96"/>
    </location>
</feature>
<feature type="transmembrane region" description="Helical" evidence="8">
    <location>
        <begin position="395"/>
        <end position="415"/>
    </location>
</feature>
<evidence type="ECO:0000256" key="7">
    <source>
        <dbReference type="ARBA" id="ARBA00023136"/>
    </source>
</evidence>
<proteinExistence type="inferred from homology"/>
<dbReference type="NCBIfam" id="TIGR00795">
    <property type="entry name" value="lctP"/>
    <property type="match status" value="1"/>
</dbReference>
<dbReference type="InterPro" id="IPR003804">
    <property type="entry name" value="Lactate_perm"/>
</dbReference>
<evidence type="ECO:0000256" key="1">
    <source>
        <dbReference type="ARBA" id="ARBA00004651"/>
    </source>
</evidence>
<comment type="function">
    <text evidence="8">Uptake of L-lactate across the membrane. Can also transport D-lactate and glycolate.</text>
</comment>
<feature type="transmembrane region" description="Helical" evidence="8">
    <location>
        <begin position="517"/>
        <end position="539"/>
    </location>
</feature>
<gene>
    <name evidence="9" type="ordered locus">TC41_2827</name>
</gene>
<dbReference type="GO" id="GO:0015295">
    <property type="term" value="F:solute:proton symporter activity"/>
    <property type="evidence" value="ECO:0007669"/>
    <property type="project" value="TreeGrafter"/>
</dbReference>
<evidence type="ECO:0000313" key="9">
    <source>
        <dbReference type="EMBL" id="AEJ44719.1"/>
    </source>
</evidence>
<evidence type="ECO:0000313" key="10">
    <source>
        <dbReference type="Proteomes" id="UP000000292"/>
    </source>
</evidence>
<sequence length="546" mass="59011">MDGGKPVFHQLLTPIGHSTGLSFLVGIIPIVIVLVLLGVVRAPAWIAALSGLVVGLIEAVAGWHMPAHLAFDSVAEGMVFALWPIMWIVWNAMWLYNLSQRTGAFAQFRDWMYRYATEDRRIQMLIIAFSFGALMEGISGFGTPVAIASALLVGLGFPVLDAVTYALIFDTAPVAFGALGVPIVTLGSVTNLNVSALSSMVGRQLPIFAFILPFYVIGIMGGWKALRGAWPVALVGGLSYALTQFAVANFIGPALPDGLAALVSLICIVLFTRVWRPKDTDQFRSFAHTGAHREMAATSEAPVGGLWRGWVPWLTVTGVVIVWTFLKIADIGATKVHWPGLDKQVFLTLYNKPYEAEWTFQPLATGTAILVAVILTAIFLRAGWKTFWLAAADTWKQLTFPILTVMFILGLAYLYNYSGMAYTLGVAVAALGSWFPFFSGFLGWIACFLSGSDTSSNALFGNLQVVAANRLHLNPILMAATNSSGAVMSKMISPQNVTTGVSTGELRGKEGLVIRRTFWHSIVLTVILGVLVVLQAHAWSGMVPKL</sequence>
<feature type="transmembrane region" description="Helical" evidence="8">
    <location>
        <begin position="122"/>
        <end position="141"/>
    </location>
</feature>
<reference evidence="9 10" key="1">
    <citation type="journal article" date="2011" name="J. Bacteriol.">
        <title>Complete Genome Sequence of Alicyclobacillus acidocaldarius Strain Tc-4-1.</title>
        <authorList>
            <person name="Chen Y."/>
            <person name="He Y."/>
            <person name="Zhang B."/>
            <person name="Yang J."/>
            <person name="Li W."/>
            <person name="Dong Z."/>
            <person name="Hu S."/>
        </authorList>
    </citation>
    <scope>NUCLEOTIDE SEQUENCE [LARGE SCALE GENOMIC DNA]</scope>
    <source>
        <strain evidence="9 10">Tc-4-1</strain>
    </source>
</reference>
<dbReference type="GO" id="GO:0015129">
    <property type="term" value="F:lactate transmembrane transporter activity"/>
    <property type="evidence" value="ECO:0007669"/>
    <property type="project" value="UniProtKB-UniRule"/>
</dbReference>
<evidence type="ECO:0000256" key="8">
    <source>
        <dbReference type="RuleBase" id="RU365092"/>
    </source>
</evidence>
<feature type="transmembrane region" description="Helical" evidence="8">
    <location>
        <begin position="258"/>
        <end position="275"/>
    </location>
</feature>
<feature type="transmembrane region" description="Helical" evidence="8">
    <location>
        <begin position="46"/>
        <end position="65"/>
    </location>
</feature>
<dbReference type="AlphaFoldDB" id="F8IJK6"/>
<keyword evidence="5 8" id="KW-0812">Transmembrane</keyword>
<dbReference type="GO" id="GO:0005886">
    <property type="term" value="C:plasma membrane"/>
    <property type="evidence" value="ECO:0007669"/>
    <property type="project" value="UniProtKB-SubCell"/>
</dbReference>
<protein>
    <recommendedName>
        <fullName evidence="8">L-lactate permease</fullName>
    </recommendedName>
</protein>
<keyword evidence="3 8" id="KW-0813">Transport</keyword>
<feature type="transmembrane region" description="Helical" evidence="8">
    <location>
        <begin position="363"/>
        <end position="383"/>
    </location>
</feature>
<evidence type="ECO:0000256" key="6">
    <source>
        <dbReference type="ARBA" id="ARBA00022989"/>
    </source>
</evidence>
<evidence type="ECO:0000256" key="2">
    <source>
        <dbReference type="ARBA" id="ARBA00010100"/>
    </source>
</evidence>
<keyword evidence="4 8" id="KW-1003">Cell membrane</keyword>
<feature type="transmembrane region" description="Helical" evidence="8">
    <location>
        <begin position="205"/>
        <end position="223"/>
    </location>
</feature>
<feature type="transmembrane region" description="Helical" evidence="8">
    <location>
        <begin position="174"/>
        <end position="193"/>
    </location>
</feature>
<evidence type="ECO:0000256" key="3">
    <source>
        <dbReference type="ARBA" id="ARBA00022448"/>
    </source>
</evidence>
<reference evidence="10" key="2">
    <citation type="submission" date="2011-06" db="EMBL/GenBank/DDBJ databases">
        <title>The complete genome sequence of Alicyclobacillus acidocaldarius sp. Tc-4-1.</title>
        <authorList>
            <person name="Chen Y."/>
            <person name="He Y."/>
            <person name="Dong Z."/>
            <person name="Hu S."/>
        </authorList>
    </citation>
    <scope>NUCLEOTIDE SEQUENCE [LARGE SCALE GENOMIC DNA]</scope>
    <source>
        <strain evidence="10">Tc-4-1</strain>
    </source>
</reference>
<organism evidence="9 10">
    <name type="scientific">Alicyclobacillus acidocaldarius (strain Tc-4-1)</name>
    <name type="common">Bacillus acidocaldarius</name>
    <dbReference type="NCBI Taxonomy" id="1048834"/>
    <lineage>
        <taxon>Bacteria</taxon>
        <taxon>Bacillati</taxon>
        <taxon>Bacillota</taxon>
        <taxon>Bacilli</taxon>
        <taxon>Bacillales</taxon>
        <taxon>Alicyclobacillaceae</taxon>
        <taxon>Alicyclobacillus</taxon>
    </lineage>
</organism>
<dbReference type="PANTHER" id="PTHR30003:SF0">
    <property type="entry name" value="GLYCOLATE PERMEASE GLCA-RELATED"/>
    <property type="match status" value="1"/>
</dbReference>
<dbReference type="STRING" id="1048834.TC41_2827"/>
<dbReference type="EMBL" id="CP002902">
    <property type="protein sequence ID" value="AEJ44719.1"/>
    <property type="molecule type" value="Genomic_DNA"/>
</dbReference>
<dbReference type="Pfam" id="PF02652">
    <property type="entry name" value="Lactate_perm"/>
    <property type="match status" value="1"/>
</dbReference>
<feature type="transmembrane region" description="Helical" evidence="8">
    <location>
        <begin position="20"/>
        <end position="39"/>
    </location>
</feature>
<name>F8IJK6_ALIAT</name>
<feature type="transmembrane region" description="Helical" evidence="8">
    <location>
        <begin position="421"/>
        <end position="449"/>
    </location>
</feature>
<keyword evidence="7 8" id="KW-0472">Membrane</keyword>
<dbReference type="eggNOG" id="COG1620">
    <property type="taxonomic scope" value="Bacteria"/>
</dbReference>
<dbReference type="HOGENOM" id="CLU_021628_0_0_9"/>
<dbReference type="Proteomes" id="UP000000292">
    <property type="component" value="Chromosome"/>
</dbReference>
<comment type="similarity">
    <text evidence="2 8">Belongs to the lactate permease family.</text>
</comment>
<keyword evidence="6 8" id="KW-1133">Transmembrane helix</keyword>
<accession>F8IJK6</accession>
<evidence type="ECO:0000256" key="4">
    <source>
        <dbReference type="ARBA" id="ARBA00022475"/>
    </source>
</evidence>
<evidence type="ECO:0000256" key="5">
    <source>
        <dbReference type="ARBA" id="ARBA00022692"/>
    </source>
</evidence>
<dbReference type="PANTHER" id="PTHR30003">
    <property type="entry name" value="L-LACTATE PERMEASE"/>
    <property type="match status" value="1"/>
</dbReference>
<feature type="transmembrane region" description="Helical" evidence="8">
    <location>
        <begin position="230"/>
        <end position="252"/>
    </location>
</feature>
<dbReference type="PATRIC" id="fig|1048834.4.peg.2685"/>
<feature type="transmembrane region" description="Helical" evidence="8">
    <location>
        <begin position="147"/>
        <end position="167"/>
    </location>
</feature>
<dbReference type="KEGG" id="aad:TC41_2827"/>
<feature type="transmembrane region" description="Helical" evidence="8">
    <location>
        <begin position="310"/>
        <end position="329"/>
    </location>
</feature>